<dbReference type="RefSeq" id="XP_058304231.1">
    <property type="nucleotide sequence ID" value="XM_058457332.1"/>
</dbReference>
<proteinExistence type="predicted"/>
<keyword evidence="2" id="KW-1185">Reference proteome</keyword>
<evidence type="ECO:0000313" key="1">
    <source>
        <dbReference type="EMBL" id="KAJ5191291.1"/>
    </source>
</evidence>
<name>A0A9W9M688_9EURO</name>
<dbReference type="Proteomes" id="UP001150904">
    <property type="component" value="Unassembled WGS sequence"/>
</dbReference>
<sequence>MDFWELLHGLFWVSGPGLLAILFKGQSLPPKKSSRKLSPPSLKTKPFKPKTLLSVLFKMRYTGLLSFALLPLVPAVAGFDQNGRTVTIQLANDHSGVNADRCVPADGKKYPVSAFWSNSALSQNGGIFATNGQLIAYPQNAACNIECPHGTLGFNSRTTWLSLANGQQVDMRDAFVTCHENWW</sequence>
<reference evidence="1" key="2">
    <citation type="journal article" date="2023" name="IMA Fungus">
        <title>Comparative genomic study of the Penicillium genus elucidates a diverse pangenome and 15 lateral gene transfer events.</title>
        <authorList>
            <person name="Petersen C."/>
            <person name="Sorensen T."/>
            <person name="Nielsen M.R."/>
            <person name="Sondergaard T.E."/>
            <person name="Sorensen J.L."/>
            <person name="Fitzpatrick D.A."/>
            <person name="Frisvad J.C."/>
            <person name="Nielsen K.L."/>
        </authorList>
    </citation>
    <scope>NUCLEOTIDE SEQUENCE</scope>
    <source>
        <strain evidence="1">IBT 15544</strain>
    </source>
</reference>
<organism evidence="1 2">
    <name type="scientific">Penicillium cinerascens</name>
    <dbReference type="NCBI Taxonomy" id="70096"/>
    <lineage>
        <taxon>Eukaryota</taxon>
        <taxon>Fungi</taxon>
        <taxon>Dikarya</taxon>
        <taxon>Ascomycota</taxon>
        <taxon>Pezizomycotina</taxon>
        <taxon>Eurotiomycetes</taxon>
        <taxon>Eurotiomycetidae</taxon>
        <taxon>Eurotiales</taxon>
        <taxon>Aspergillaceae</taxon>
        <taxon>Penicillium</taxon>
    </lineage>
</organism>
<accession>A0A9W9M688</accession>
<protein>
    <submittedName>
        <fullName evidence="1">Uncharacterized protein</fullName>
    </submittedName>
</protein>
<dbReference type="AlphaFoldDB" id="A0A9W9M688"/>
<dbReference type="GeneID" id="83184633"/>
<dbReference type="OrthoDB" id="3497702at2759"/>
<evidence type="ECO:0000313" key="2">
    <source>
        <dbReference type="Proteomes" id="UP001150904"/>
    </source>
</evidence>
<reference evidence="1" key="1">
    <citation type="submission" date="2022-12" db="EMBL/GenBank/DDBJ databases">
        <authorList>
            <person name="Petersen C."/>
        </authorList>
    </citation>
    <scope>NUCLEOTIDE SEQUENCE</scope>
    <source>
        <strain evidence="1">IBT 15544</strain>
    </source>
</reference>
<gene>
    <name evidence="1" type="ORF">N7498_010276</name>
</gene>
<dbReference type="EMBL" id="JAPQKR010000016">
    <property type="protein sequence ID" value="KAJ5191291.1"/>
    <property type="molecule type" value="Genomic_DNA"/>
</dbReference>
<comment type="caution">
    <text evidence="1">The sequence shown here is derived from an EMBL/GenBank/DDBJ whole genome shotgun (WGS) entry which is preliminary data.</text>
</comment>